<dbReference type="PANTHER" id="PTHR46082:SF11">
    <property type="entry name" value="AAA+ ATPASE DOMAIN-CONTAINING PROTEIN-RELATED"/>
    <property type="match status" value="1"/>
</dbReference>
<evidence type="ECO:0000313" key="4">
    <source>
        <dbReference type="Proteomes" id="UP001610446"/>
    </source>
</evidence>
<feature type="domain" description="Nucleoside phosphorylase" evidence="2">
    <location>
        <begin position="37"/>
        <end position="333"/>
    </location>
</feature>
<feature type="region of interest" description="Disordered" evidence="1">
    <location>
        <begin position="1"/>
        <end position="30"/>
    </location>
</feature>
<dbReference type="InterPro" id="IPR035994">
    <property type="entry name" value="Nucleoside_phosphorylase_sf"/>
</dbReference>
<reference evidence="3 4" key="1">
    <citation type="submission" date="2024-07" db="EMBL/GenBank/DDBJ databases">
        <title>Section-level genome sequencing and comparative genomics of Aspergillus sections Usti and Cavernicolus.</title>
        <authorList>
            <consortium name="Lawrence Berkeley National Laboratory"/>
            <person name="Nybo J.L."/>
            <person name="Vesth T.C."/>
            <person name="Theobald S."/>
            <person name="Frisvad J.C."/>
            <person name="Larsen T.O."/>
            <person name="Kjaerboelling I."/>
            <person name="Rothschild-Mancinelli K."/>
            <person name="Lyhne E.K."/>
            <person name="Kogle M.E."/>
            <person name="Barry K."/>
            <person name="Clum A."/>
            <person name="Na H."/>
            <person name="Ledsgaard L."/>
            <person name="Lin J."/>
            <person name="Lipzen A."/>
            <person name="Kuo A."/>
            <person name="Riley R."/>
            <person name="Mondo S."/>
            <person name="Labutti K."/>
            <person name="Haridas S."/>
            <person name="Pangalinan J."/>
            <person name="Salamov A.A."/>
            <person name="Simmons B.A."/>
            <person name="Magnuson J.K."/>
            <person name="Chen J."/>
            <person name="Drula E."/>
            <person name="Henrissat B."/>
            <person name="Wiebenga A."/>
            <person name="Lubbers R.J."/>
            <person name="Gomes A.C."/>
            <person name="Makela M.R."/>
            <person name="Stajich J."/>
            <person name="Grigoriev I.V."/>
            <person name="Mortensen U.H."/>
            <person name="De Vries R.P."/>
            <person name="Baker S.E."/>
            <person name="Andersen M.R."/>
        </authorList>
    </citation>
    <scope>NUCLEOTIDE SEQUENCE [LARGE SCALE GENOMIC DNA]</scope>
    <source>
        <strain evidence="3 4">CBS 123904</strain>
    </source>
</reference>
<keyword evidence="4" id="KW-1185">Reference proteome</keyword>
<accession>A0ABR4K4F2</accession>
<comment type="caution">
    <text evidence="3">The sequence shown here is derived from an EMBL/GenBank/DDBJ whole genome shotgun (WGS) entry which is preliminary data.</text>
</comment>
<dbReference type="Proteomes" id="UP001610446">
    <property type="component" value="Unassembled WGS sequence"/>
</dbReference>
<dbReference type="EMBL" id="JBFXLU010000060">
    <property type="protein sequence ID" value="KAL2846902.1"/>
    <property type="molecule type" value="Genomic_DNA"/>
</dbReference>
<dbReference type="InterPro" id="IPR000845">
    <property type="entry name" value="Nucleoside_phosphorylase_d"/>
</dbReference>
<name>A0ABR4K4F2_9EURO</name>
<dbReference type="SUPFAM" id="SSF53167">
    <property type="entry name" value="Purine and uridine phosphorylases"/>
    <property type="match status" value="1"/>
</dbReference>
<dbReference type="InterPro" id="IPR053137">
    <property type="entry name" value="NLR-like"/>
</dbReference>
<proteinExistence type="predicted"/>
<dbReference type="Gene3D" id="3.40.50.1580">
    <property type="entry name" value="Nucleoside phosphorylase domain"/>
    <property type="match status" value="1"/>
</dbReference>
<evidence type="ECO:0000259" key="2">
    <source>
        <dbReference type="Pfam" id="PF01048"/>
    </source>
</evidence>
<gene>
    <name evidence="3" type="ORF">BJY01DRAFT_213157</name>
</gene>
<dbReference type="PANTHER" id="PTHR46082">
    <property type="entry name" value="ATP/GTP-BINDING PROTEIN-RELATED"/>
    <property type="match status" value="1"/>
</dbReference>
<dbReference type="Pfam" id="PF01048">
    <property type="entry name" value="PNP_UDP_1"/>
    <property type="match status" value="1"/>
</dbReference>
<evidence type="ECO:0000313" key="3">
    <source>
        <dbReference type="EMBL" id="KAL2846902.1"/>
    </source>
</evidence>
<evidence type="ECO:0000256" key="1">
    <source>
        <dbReference type="SAM" id="MobiDB-lite"/>
    </source>
</evidence>
<organism evidence="3 4">
    <name type="scientific">Aspergillus pseudoustus</name>
    <dbReference type="NCBI Taxonomy" id="1810923"/>
    <lineage>
        <taxon>Eukaryota</taxon>
        <taxon>Fungi</taxon>
        <taxon>Dikarya</taxon>
        <taxon>Ascomycota</taxon>
        <taxon>Pezizomycotina</taxon>
        <taxon>Eurotiomycetes</taxon>
        <taxon>Eurotiomycetidae</taxon>
        <taxon>Eurotiales</taxon>
        <taxon>Aspergillaceae</taxon>
        <taxon>Aspergillus</taxon>
        <taxon>Aspergillus subgen. Nidulantes</taxon>
    </lineage>
</organism>
<protein>
    <submittedName>
        <fullName evidence="3">Purine and uridine phosphorylase</fullName>
    </submittedName>
</protein>
<sequence>MDPRWFAGNDEPERARPSVPRRGKSEPNRKKRHADYTIGWICALPVEVAASKAMLDKIDSPLPQGGNDHNVYTLGELYGHNIVIACLPSGVYGISSASTVAAQMLSTFPAIRFSLMVGVGGGVPGSYTADVRLGDVVVSKPASTFGGVVQYDIGKAIAGHRIQRTGVLNRPPSILLAAVSRLEADHMMNHSSIPDELEAMLERYPNMDTFAHPGAEHDLLFHADYPHLDPNHKTCRGCNPQALVNRRGRRTQSPRIHYGLIASGNQVIRDAITRDEIAQELGGEVLCFEMEAAGLMGDFPCLVIRGICDYADSHKNKQWQPYAAAVAAAYAKELLSVIPMTQVATAPDARER</sequence>